<evidence type="ECO:0000256" key="1">
    <source>
        <dbReference type="ARBA" id="ARBA00004123"/>
    </source>
</evidence>
<organism evidence="9 10">
    <name type="scientific">Caenorhabditis angaria</name>
    <dbReference type="NCBI Taxonomy" id="860376"/>
    <lineage>
        <taxon>Eukaryota</taxon>
        <taxon>Metazoa</taxon>
        <taxon>Ecdysozoa</taxon>
        <taxon>Nematoda</taxon>
        <taxon>Chromadorea</taxon>
        <taxon>Rhabditida</taxon>
        <taxon>Rhabditina</taxon>
        <taxon>Rhabditomorpha</taxon>
        <taxon>Rhabditoidea</taxon>
        <taxon>Rhabditidae</taxon>
        <taxon>Peloderinae</taxon>
        <taxon>Caenorhabditis</taxon>
    </lineage>
</organism>
<dbReference type="PANTHER" id="PTHR12801:SF115">
    <property type="entry name" value="FI18136P1-RELATED"/>
    <property type="match status" value="1"/>
</dbReference>
<keyword evidence="3" id="KW-0540">Nuclease</keyword>
<keyword evidence="10" id="KW-1185">Reference proteome</keyword>
<dbReference type="OrthoDB" id="206335at2759"/>
<proteinExistence type="inferred from homology"/>
<dbReference type="GO" id="GO:0010629">
    <property type="term" value="P:negative regulation of gene expression"/>
    <property type="evidence" value="ECO:0007669"/>
    <property type="project" value="UniProtKB-ARBA"/>
</dbReference>
<comment type="caution">
    <text evidence="9">The sequence shown here is derived from an EMBL/GenBank/DDBJ whole genome shotgun (WGS) entry which is preliminary data.</text>
</comment>
<keyword evidence="5" id="KW-0269">Exonuclease</keyword>
<dbReference type="InterPro" id="IPR012337">
    <property type="entry name" value="RNaseH-like_sf"/>
</dbReference>
<evidence type="ECO:0000256" key="2">
    <source>
        <dbReference type="ARBA" id="ARBA00006357"/>
    </source>
</evidence>
<dbReference type="PANTHER" id="PTHR12801">
    <property type="entry name" value="RNA EXONUCLEASE REXO1 / RECO3 FAMILY MEMBER-RELATED"/>
    <property type="match status" value="1"/>
</dbReference>
<sequence length="351" mass="40231">MFRNCAIESSSSIKVENQQGQEDDQTTEEMVETNSPNFVYVPERRLDLENYFNIYTIISTHLLLSMQDLINWGFPFFRKGSRVANIRPTVYNKDKKIWLKREDKMRNCCRCDLEFKLSKNGKKSLGECVHHPYRAIFDLRTCTPIHPCCGKKFGEAGCKSAKLHVFDQLFLNELEKIVMTPFENGLFDPKSLSIFGIDCEMVYTIAGPAIGRMTVVNWYGELVLDVRVNPNVKLLDANTQFSGLTSEDVKSAPDCLKSCRQKLFKLINRNSILVGHSLECDLTALRLSHIRVVDTSILFQTTKHKPSLKKLAQEYLGKSIQSDNKNNIGHDSEEDARTCIELLQHYVKNNF</sequence>
<dbReference type="InterPro" id="IPR036397">
    <property type="entry name" value="RNaseH_sf"/>
</dbReference>
<dbReference type="Gene3D" id="3.30.420.10">
    <property type="entry name" value="Ribonuclease H-like superfamily/Ribonuclease H"/>
    <property type="match status" value="1"/>
</dbReference>
<evidence type="ECO:0000256" key="5">
    <source>
        <dbReference type="ARBA" id="ARBA00022839"/>
    </source>
</evidence>
<dbReference type="InterPro" id="IPR013520">
    <property type="entry name" value="Ribonucl_H"/>
</dbReference>
<keyword evidence="6" id="KW-0539">Nucleus</keyword>
<evidence type="ECO:0000256" key="3">
    <source>
        <dbReference type="ARBA" id="ARBA00022722"/>
    </source>
</evidence>
<evidence type="ECO:0000256" key="6">
    <source>
        <dbReference type="ARBA" id="ARBA00023242"/>
    </source>
</evidence>
<dbReference type="InterPro" id="IPR034922">
    <property type="entry name" value="REX1-like_exo"/>
</dbReference>
<evidence type="ECO:0000256" key="7">
    <source>
        <dbReference type="SAM" id="MobiDB-lite"/>
    </source>
</evidence>
<dbReference type="Proteomes" id="UP001152747">
    <property type="component" value="Unassembled WGS sequence"/>
</dbReference>
<dbReference type="FunFam" id="3.30.420.10:FF:000031">
    <property type="entry name" value="RNA exonuclease 1"/>
    <property type="match status" value="1"/>
</dbReference>
<dbReference type="AlphaFoldDB" id="A0A9P1J3F6"/>
<dbReference type="Pfam" id="PF00929">
    <property type="entry name" value="RNase_T"/>
    <property type="match status" value="1"/>
</dbReference>
<dbReference type="CDD" id="cd06145">
    <property type="entry name" value="REX1_like"/>
    <property type="match status" value="1"/>
</dbReference>
<dbReference type="EMBL" id="CANHGI010000006">
    <property type="protein sequence ID" value="CAI5455552.1"/>
    <property type="molecule type" value="Genomic_DNA"/>
</dbReference>
<feature type="region of interest" description="Disordered" evidence="7">
    <location>
        <begin position="8"/>
        <end position="29"/>
    </location>
</feature>
<keyword evidence="4" id="KW-0378">Hydrolase</keyword>
<dbReference type="GO" id="GO:0004527">
    <property type="term" value="F:exonuclease activity"/>
    <property type="evidence" value="ECO:0007669"/>
    <property type="project" value="UniProtKB-KW"/>
</dbReference>
<evidence type="ECO:0000313" key="10">
    <source>
        <dbReference type="Proteomes" id="UP001152747"/>
    </source>
</evidence>
<evidence type="ECO:0000256" key="4">
    <source>
        <dbReference type="ARBA" id="ARBA00022801"/>
    </source>
</evidence>
<dbReference type="SMART" id="SM00479">
    <property type="entry name" value="EXOIII"/>
    <property type="match status" value="1"/>
</dbReference>
<dbReference type="InterPro" id="IPR047021">
    <property type="entry name" value="REXO1/3/4-like"/>
</dbReference>
<comment type="subcellular location">
    <subcellularLocation>
        <location evidence="1">Nucleus</location>
    </subcellularLocation>
</comment>
<feature type="domain" description="Exonuclease" evidence="8">
    <location>
        <begin position="193"/>
        <end position="351"/>
    </location>
</feature>
<gene>
    <name evidence="9" type="ORF">CAMP_LOCUS18189</name>
</gene>
<evidence type="ECO:0000259" key="8">
    <source>
        <dbReference type="SMART" id="SM00479"/>
    </source>
</evidence>
<name>A0A9P1J3F6_9PELO</name>
<dbReference type="SUPFAM" id="SSF53098">
    <property type="entry name" value="Ribonuclease H-like"/>
    <property type="match status" value="1"/>
</dbReference>
<accession>A0A9P1J3F6</accession>
<dbReference type="GO" id="GO:0005634">
    <property type="term" value="C:nucleus"/>
    <property type="evidence" value="ECO:0007669"/>
    <property type="project" value="UniProtKB-SubCell"/>
</dbReference>
<evidence type="ECO:0000313" key="9">
    <source>
        <dbReference type="EMBL" id="CAI5455552.1"/>
    </source>
</evidence>
<dbReference type="GO" id="GO:0003676">
    <property type="term" value="F:nucleic acid binding"/>
    <property type="evidence" value="ECO:0007669"/>
    <property type="project" value="InterPro"/>
</dbReference>
<protein>
    <recommendedName>
        <fullName evidence="8">Exonuclease domain-containing protein</fullName>
    </recommendedName>
</protein>
<reference evidence="9" key="1">
    <citation type="submission" date="2022-11" db="EMBL/GenBank/DDBJ databases">
        <authorList>
            <person name="Kikuchi T."/>
        </authorList>
    </citation>
    <scope>NUCLEOTIDE SEQUENCE</scope>
    <source>
        <strain evidence="9">PS1010</strain>
    </source>
</reference>
<comment type="similarity">
    <text evidence="2">Belongs to the REXO1/REXO3 family.</text>
</comment>